<organism evidence="4 5">
    <name type="scientific">Flavobacterium piscis</name>
    <dbReference type="NCBI Taxonomy" id="1114874"/>
    <lineage>
        <taxon>Bacteria</taxon>
        <taxon>Pseudomonadati</taxon>
        <taxon>Bacteroidota</taxon>
        <taxon>Flavobacteriia</taxon>
        <taxon>Flavobacteriales</taxon>
        <taxon>Flavobacteriaceae</taxon>
        <taxon>Flavobacterium</taxon>
    </lineage>
</organism>
<comment type="similarity">
    <text evidence="1">Belongs to the NmrA-type oxidoreductase family.</text>
</comment>
<dbReference type="InterPro" id="IPR051164">
    <property type="entry name" value="NmrA-like_oxidored"/>
</dbReference>
<evidence type="ECO:0000313" key="4">
    <source>
        <dbReference type="EMBL" id="MDR7209137.1"/>
    </source>
</evidence>
<name>A0ABU1Y4H4_9FLAO</name>
<dbReference type="InterPro" id="IPR008030">
    <property type="entry name" value="NmrA-like"/>
</dbReference>
<gene>
    <name evidence="4" type="ORF">J2W48_001067</name>
</gene>
<evidence type="ECO:0000259" key="3">
    <source>
        <dbReference type="Pfam" id="PF05368"/>
    </source>
</evidence>
<keyword evidence="5" id="KW-1185">Reference proteome</keyword>
<dbReference type="PANTHER" id="PTHR42748:SF7">
    <property type="entry name" value="NMRA LIKE REDOX SENSOR 1-RELATED"/>
    <property type="match status" value="1"/>
</dbReference>
<dbReference type="Gene3D" id="3.40.50.720">
    <property type="entry name" value="NAD(P)-binding Rossmann-like Domain"/>
    <property type="match status" value="1"/>
</dbReference>
<keyword evidence="2" id="KW-0521">NADP</keyword>
<evidence type="ECO:0000256" key="1">
    <source>
        <dbReference type="ARBA" id="ARBA00006328"/>
    </source>
</evidence>
<reference evidence="4 5" key="1">
    <citation type="submission" date="2023-07" db="EMBL/GenBank/DDBJ databases">
        <title>Sorghum-associated microbial communities from plants grown in Nebraska, USA.</title>
        <authorList>
            <person name="Schachtman D."/>
        </authorList>
    </citation>
    <scope>NUCLEOTIDE SEQUENCE [LARGE SCALE GENOMIC DNA]</scope>
    <source>
        <strain evidence="4 5">4129</strain>
    </source>
</reference>
<feature type="domain" description="NmrA-like" evidence="3">
    <location>
        <begin position="1"/>
        <end position="236"/>
    </location>
</feature>
<dbReference type="RefSeq" id="WP_310279074.1">
    <property type="nucleotide sequence ID" value="NZ_JAVDWQ010000002.1"/>
</dbReference>
<comment type="caution">
    <text evidence="4">The sequence shown here is derived from an EMBL/GenBank/DDBJ whole genome shotgun (WGS) entry which is preliminary data.</text>
</comment>
<dbReference type="SUPFAM" id="SSF51735">
    <property type="entry name" value="NAD(P)-binding Rossmann-fold domains"/>
    <property type="match status" value="1"/>
</dbReference>
<dbReference type="InterPro" id="IPR036291">
    <property type="entry name" value="NAD(P)-bd_dom_sf"/>
</dbReference>
<accession>A0ABU1Y4H4</accession>
<dbReference type="PANTHER" id="PTHR42748">
    <property type="entry name" value="NITROGEN METABOLITE REPRESSION PROTEIN NMRA FAMILY MEMBER"/>
    <property type="match status" value="1"/>
</dbReference>
<protein>
    <submittedName>
        <fullName evidence="4">Uncharacterized protein YbjT (DUF2867 family)</fullName>
    </submittedName>
</protein>
<proteinExistence type="inferred from homology"/>
<dbReference type="Pfam" id="PF05368">
    <property type="entry name" value="NmrA"/>
    <property type="match status" value="1"/>
</dbReference>
<sequence length="286" mass="32108">MSKKITVIGATGMIGIPVTKELLKAGFEITALVRNVVKAKQIFPTDKIHFVNGDLQNIAEISEALKNADAVYISISSSPNDKEYEFNPEMHGFENILSALKISSVKQVGFLSSFLARNYAGDWWVMNAKKQAIQKIKKSNIPYTIFYPANFMQNFNAGMRDGKKVNIIGTSNEKSWWIDAEDFGKQVANAFKTEKSINREYAVQGLDSFTTAEATKAFVESHTKEKLTIGKLPMGMAKFLSIFIKPLRFVVPLITVMNNNKETFEAQQTWDELGKPTITVEKFARK</sequence>
<evidence type="ECO:0000256" key="2">
    <source>
        <dbReference type="ARBA" id="ARBA00022857"/>
    </source>
</evidence>
<dbReference type="Proteomes" id="UP001269081">
    <property type="component" value="Unassembled WGS sequence"/>
</dbReference>
<dbReference type="EMBL" id="JAVDWQ010000002">
    <property type="protein sequence ID" value="MDR7209137.1"/>
    <property type="molecule type" value="Genomic_DNA"/>
</dbReference>
<evidence type="ECO:0000313" key="5">
    <source>
        <dbReference type="Proteomes" id="UP001269081"/>
    </source>
</evidence>